<evidence type="ECO:0000313" key="3">
    <source>
        <dbReference type="Proteomes" id="UP000029864"/>
    </source>
</evidence>
<evidence type="ECO:0000313" key="2">
    <source>
        <dbReference type="EMBL" id="MBB5641780.1"/>
    </source>
</evidence>
<reference evidence="2 4" key="2">
    <citation type="submission" date="2020-08" db="EMBL/GenBank/DDBJ databases">
        <title>Sequencing the genomes of 1000 actinobacteria strains.</title>
        <authorList>
            <person name="Klenk H.-P."/>
        </authorList>
    </citation>
    <scope>NUCLEOTIDE SEQUENCE [LARGE SCALE GENOMIC DNA]</scope>
    <source>
        <strain evidence="2 4">DSM 21065</strain>
    </source>
</reference>
<name>A0A099J2Y4_9MICO</name>
<dbReference type="AlphaFoldDB" id="A0A099J2Y4"/>
<dbReference type="Proteomes" id="UP000029864">
    <property type="component" value="Unassembled WGS sequence"/>
</dbReference>
<dbReference type="RefSeq" id="WP_035839732.1">
    <property type="nucleotide sequence ID" value="NZ_JACHBQ010000001.1"/>
</dbReference>
<evidence type="ECO:0000313" key="4">
    <source>
        <dbReference type="Proteomes" id="UP000561726"/>
    </source>
</evidence>
<dbReference type="Proteomes" id="UP000561726">
    <property type="component" value="Unassembled WGS sequence"/>
</dbReference>
<dbReference type="EMBL" id="JACHBQ010000001">
    <property type="protein sequence ID" value="MBB5641780.1"/>
    <property type="molecule type" value="Genomic_DNA"/>
</dbReference>
<reference evidence="1 3" key="1">
    <citation type="submission" date="2014-08" db="EMBL/GenBank/DDBJ databases">
        <authorList>
            <person name="Sisinthy S."/>
        </authorList>
    </citation>
    <scope>NUCLEOTIDE SEQUENCE [LARGE SCALE GENOMIC DNA]</scope>
    <source>
        <strain evidence="1 3">RuG17</strain>
    </source>
</reference>
<organism evidence="1 3">
    <name type="scientific">Cryobacterium roopkundense</name>
    <dbReference type="NCBI Taxonomy" id="1001240"/>
    <lineage>
        <taxon>Bacteria</taxon>
        <taxon>Bacillati</taxon>
        <taxon>Actinomycetota</taxon>
        <taxon>Actinomycetes</taxon>
        <taxon>Micrococcales</taxon>
        <taxon>Microbacteriaceae</taxon>
        <taxon>Cryobacterium</taxon>
    </lineage>
</organism>
<dbReference type="EMBL" id="JPXF01000117">
    <property type="protein sequence ID" value="KGJ71902.1"/>
    <property type="molecule type" value="Genomic_DNA"/>
</dbReference>
<comment type="caution">
    <text evidence="1">The sequence shown here is derived from an EMBL/GenBank/DDBJ whole genome shotgun (WGS) entry which is preliminary data.</text>
</comment>
<evidence type="ECO:0000313" key="1">
    <source>
        <dbReference type="EMBL" id="KGJ71902.1"/>
    </source>
</evidence>
<proteinExistence type="predicted"/>
<accession>A0A099J2Y4</accession>
<protein>
    <submittedName>
        <fullName evidence="1">Uncharacterized protein</fullName>
    </submittedName>
</protein>
<gene>
    <name evidence="2" type="ORF">BJ997_002328</name>
    <name evidence="1" type="ORF">GY21_18965</name>
</gene>
<sequence length="153" mass="17055">MPNNHSSQPNQKPTISADPEATFVSIYCLDVSHDGEKVPVRTFRPFGVTEIDGEQVVQWAESRPGYQSNASDTLAPLKGHATQFLRGNEYLPEVSAQQSPEGVERSRISLVCPRHSAPRLVRRAEALDPIFSKLAQFRISEIELGLFIRRVGK</sequence>
<keyword evidence="3" id="KW-1185">Reference proteome</keyword>